<dbReference type="GO" id="GO:0020037">
    <property type="term" value="F:heme binding"/>
    <property type="evidence" value="ECO:0007669"/>
    <property type="project" value="InterPro"/>
</dbReference>
<evidence type="ECO:0000256" key="10">
    <source>
        <dbReference type="SAM" id="SignalP"/>
    </source>
</evidence>
<keyword evidence="5 9" id="KW-1133">Transmembrane helix</keyword>
<keyword evidence="3 9" id="KW-0812">Transmembrane</keyword>
<dbReference type="EMBL" id="CP015249">
    <property type="protein sequence ID" value="ANB18402.1"/>
    <property type="molecule type" value="Genomic_DNA"/>
</dbReference>
<feature type="binding site" description="covalent" evidence="8">
    <location>
        <position position="63"/>
    </location>
    <ligand>
        <name>heme c</name>
        <dbReference type="ChEBI" id="CHEBI:61717"/>
    </ligand>
</feature>
<keyword evidence="13" id="KW-1185">Reference proteome</keyword>
<dbReference type="GO" id="GO:0009055">
    <property type="term" value="F:electron transfer activity"/>
    <property type="evidence" value="ECO:0007669"/>
    <property type="project" value="InterPro"/>
</dbReference>
<gene>
    <name evidence="12" type="ORF">I596_2394</name>
</gene>
<evidence type="ECO:0000259" key="11">
    <source>
        <dbReference type="PROSITE" id="PS51007"/>
    </source>
</evidence>
<evidence type="ECO:0000313" key="12">
    <source>
        <dbReference type="EMBL" id="ANB18402.1"/>
    </source>
</evidence>
<sequence>MTETIMQQTRRSIVGFVLGLAAVLAPAAMAAGGGALQASNTSLSDQGSLQNGAKLFFNYCSGCHSLKLMRYSRIAEDLGLTEEQVMQNLNFSTAKFGEQVPPSMNPKDGDAWFGKAAPDLSLVARAKAGGPDWIYTYLKSFYLDPSRPLGWNNTTFPNASMPNPLWELQGIQTAVFKPGVDGGDPAFERFELHQPGTLSPAEFDTVARDISNFLRYAAEPAALQRHAIGVWVILFLAFFTFLAWLLKQEYWKDVH</sequence>
<dbReference type="PANTHER" id="PTHR10266:SF3">
    <property type="entry name" value="CYTOCHROME C1, HEME PROTEIN, MITOCHONDRIAL"/>
    <property type="match status" value="1"/>
</dbReference>
<keyword evidence="7 9" id="KW-0472">Membrane</keyword>
<dbReference type="InterPro" id="IPR009056">
    <property type="entry name" value="Cyt_c-like_dom"/>
</dbReference>
<dbReference type="InterPro" id="IPR002326">
    <property type="entry name" value="Cyt_c1"/>
</dbReference>
<comment type="subcellular location">
    <subcellularLocation>
        <location evidence="1">Membrane</location>
    </subcellularLocation>
</comment>
<reference evidence="12 13" key="1">
    <citation type="submission" date="2016-04" db="EMBL/GenBank/DDBJ databases">
        <title>Complete genome sequence of Dokdonella koreensis DS-123T.</title>
        <authorList>
            <person name="Kim J.F."/>
            <person name="Lee H."/>
            <person name="Kwak M.-J."/>
        </authorList>
    </citation>
    <scope>NUCLEOTIDE SEQUENCE [LARGE SCALE GENOMIC DNA]</scope>
    <source>
        <strain evidence="12 13">DS-123</strain>
    </source>
</reference>
<dbReference type="OrthoDB" id="9798864at2"/>
<feature type="chain" id="PRO_5007887310" evidence="10">
    <location>
        <begin position="31"/>
        <end position="255"/>
    </location>
</feature>
<feature type="domain" description="Cytochrome c" evidence="11">
    <location>
        <begin position="47"/>
        <end position="221"/>
    </location>
</feature>
<dbReference type="RefSeq" id="WP_150132118.1">
    <property type="nucleotide sequence ID" value="NZ_CP015249.1"/>
</dbReference>
<evidence type="ECO:0000256" key="6">
    <source>
        <dbReference type="ARBA" id="ARBA00023004"/>
    </source>
</evidence>
<dbReference type="Pfam" id="PF02167">
    <property type="entry name" value="Cytochrom_C1"/>
    <property type="match status" value="2"/>
</dbReference>
<keyword evidence="4 8" id="KW-0479">Metal-binding</keyword>
<dbReference type="PROSITE" id="PS51007">
    <property type="entry name" value="CYTC"/>
    <property type="match status" value="1"/>
</dbReference>
<dbReference type="PATRIC" id="fig|1300342.3.peg.2333"/>
<keyword evidence="6 8" id="KW-0408">Iron</keyword>
<dbReference type="SUPFAM" id="SSF46626">
    <property type="entry name" value="Cytochrome c"/>
    <property type="match status" value="1"/>
</dbReference>
<evidence type="ECO:0000256" key="2">
    <source>
        <dbReference type="ARBA" id="ARBA00022617"/>
    </source>
</evidence>
<protein>
    <submittedName>
        <fullName evidence="12">Ubiquinol-cytochrome c reductase, cytochrome c1 subunit</fullName>
    </submittedName>
</protein>
<dbReference type="InterPro" id="IPR036909">
    <property type="entry name" value="Cyt_c-like_dom_sf"/>
</dbReference>
<dbReference type="STRING" id="1300342.I596_2394"/>
<evidence type="ECO:0000256" key="1">
    <source>
        <dbReference type="ARBA" id="ARBA00004370"/>
    </source>
</evidence>
<evidence type="ECO:0000256" key="9">
    <source>
        <dbReference type="SAM" id="Phobius"/>
    </source>
</evidence>
<dbReference type="GO" id="GO:0016020">
    <property type="term" value="C:membrane"/>
    <property type="evidence" value="ECO:0007669"/>
    <property type="project" value="UniProtKB-SubCell"/>
</dbReference>
<proteinExistence type="predicted"/>
<keyword evidence="10" id="KW-0732">Signal</keyword>
<dbReference type="Gene3D" id="1.10.760.10">
    <property type="entry name" value="Cytochrome c-like domain"/>
    <property type="match status" value="1"/>
</dbReference>
<feature type="binding site" description="covalent" evidence="8">
    <location>
        <position position="64"/>
    </location>
    <ligand>
        <name>heme c</name>
        <dbReference type="ChEBI" id="CHEBI:61717"/>
    </ligand>
</feature>
<evidence type="ECO:0000256" key="4">
    <source>
        <dbReference type="ARBA" id="ARBA00022723"/>
    </source>
</evidence>
<dbReference type="Proteomes" id="UP000076830">
    <property type="component" value="Chromosome"/>
</dbReference>
<keyword evidence="2 8" id="KW-0349">Heme</keyword>
<accession>A0A167H0N3</accession>
<name>A0A167H0N3_9GAMM</name>
<evidence type="ECO:0000256" key="3">
    <source>
        <dbReference type="ARBA" id="ARBA00022692"/>
    </source>
</evidence>
<dbReference type="PANTHER" id="PTHR10266">
    <property type="entry name" value="CYTOCHROME C1"/>
    <property type="match status" value="1"/>
</dbReference>
<dbReference type="GO" id="GO:0046872">
    <property type="term" value="F:metal ion binding"/>
    <property type="evidence" value="ECO:0007669"/>
    <property type="project" value="UniProtKB-KW"/>
</dbReference>
<evidence type="ECO:0000256" key="8">
    <source>
        <dbReference type="PIRSR" id="PIRSR602326-1"/>
    </source>
</evidence>
<evidence type="ECO:0000313" key="13">
    <source>
        <dbReference type="Proteomes" id="UP000076830"/>
    </source>
</evidence>
<evidence type="ECO:0000256" key="7">
    <source>
        <dbReference type="ARBA" id="ARBA00023136"/>
    </source>
</evidence>
<evidence type="ECO:0000256" key="5">
    <source>
        <dbReference type="ARBA" id="ARBA00022989"/>
    </source>
</evidence>
<comment type="cofactor">
    <cofactor evidence="8">
        <name>heme c</name>
        <dbReference type="ChEBI" id="CHEBI:61717"/>
    </cofactor>
    <text evidence="8">Binds 1 heme c group covalently per subunit.</text>
</comment>
<feature type="binding site" description="covalent" evidence="8">
    <location>
        <position position="60"/>
    </location>
    <ligand>
        <name>heme c</name>
        <dbReference type="ChEBI" id="CHEBI:61717"/>
    </ligand>
</feature>
<organism evidence="12 13">
    <name type="scientific">Dokdonella koreensis DS-123</name>
    <dbReference type="NCBI Taxonomy" id="1300342"/>
    <lineage>
        <taxon>Bacteria</taxon>
        <taxon>Pseudomonadati</taxon>
        <taxon>Pseudomonadota</taxon>
        <taxon>Gammaproteobacteria</taxon>
        <taxon>Lysobacterales</taxon>
        <taxon>Rhodanobacteraceae</taxon>
        <taxon>Dokdonella</taxon>
    </lineage>
</organism>
<dbReference type="PRINTS" id="PR00603">
    <property type="entry name" value="CYTOCHROMEC1"/>
</dbReference>
<dbReference type="AlphaFoldDB" id="A0A167H0N3"/>
<feature type="transmembrane region" description="Helical" evidence="9">
    <location>
        <begin position="228"/>
        <end position="246"/>
    </location>
</feature>
<feature type="signal peptide" evidence="10">
    <location>
        <begin position="1"/>
        <end position="30"/>
    </location>
</feature>
<dbReference type="KEGG" id="dko:I596_2394"/>